<feature type="compositionally biased region" description="Polar residues" evidence="1">
    <location>
        <begin position="285"/>
        <end position="294"/>
    </location>
</feature>
<feature type="region of interest" description="Disordered" evidence="1">
    <location>
        <begin position="253"/>
        <end position="294"/>
    </location>
</feature>
<proteinExistence type="predicted"/>
<feature type="compositionally biased region" description="Polar residues" evidence="1">
    <location>
        <begin position="8"/>
        <end position="20"/>
    </location>
</feature>
<feature type="compositionally biased region" description="Basic and acidic residues" evidence="1">
    <location>
        <begin position="273"/>
        <end position="283"/>
    </location>
</feature>
<accession>A0A4Z1NUZ4</accession>
<dbReference type="EMBL" id="SNSC02000022">
    <property type="protein sequence ID" value="TID14571.1"/>
    <property type="molecule type" value="Genomic_DNA"/>
</dbReference>
<dbReference type="AlphaFoldDB" id="A0A4Z1NUZ4"/>
<keyword evidence="3" id="KW-1185">Reference proteome</keyword>
<reference evidence="2 3" key="1">
    <citation type="submission" date="2019-04" db="EMBL/GenBank/DDBJ databases">
        <title>High contiguity whole genome sequence and gene annotation resource for two Venturia nashicola isolates.</title>
        <authorList>
            <person name="Prokchorchik M."/>
            <person name="Won K."/>
            <person name="Lee Y."/>
            <person name="Choi E.D."/>
            <person name="Segonzac C."/>
            <person name="Sohn K.H."/>
        </authorList>
    </citation>
    <scope>NUCLEOTIDE SEQUENCE [LARGE SCALE GENOMIC DNA]</scope>
    <source>
        <strain evidence="2 3">PRI2</strain>
    </source>
</reference>
<organism evidence="2 3">
    <name type="scientific">Venturia nashicola</name>
    <dbReference type="NCBI Taxonomy" id="86259"/>
    <lineage>
        <taxon>Eukaryota</taxon>
        <taxon>Fungi</taxon>
        <taxon>Dikarya</taxon>
        <taxon>Ascomycota</taxon>
        <taxon>Pezizomycotina</taxon>
        <taxon>Dothideomycetes</taxon>
        <taxon>Pleosporomycetidae</taxon>
        <taxon>Venturiales</taxon>
        <taxon>Venturiaceae</taxon>
        <taxon>Venturia</taxon>
    </lineage>
</organism>
<name>A0A4Z1NUZ4_9PEZI</name>
<feature type="compositionally biased region" description="Polar residues" evidence="1">
    <location>
        <begin position="28"/>
        <end position="37"/>
    </location>
</feature>
<comment type="caution">
    <text evidence="2">The sequence shown here is derived from an EMBL/GenBank/DDBJ whole genome shotgun (WGS) entry which is preliminary data.</text>
</comment>
<protein>
    <submittedName>
        <fullName evidence="2">Uncharacterized protein</fullName>
    </submittedName>
</protein>
<dbReference type="InterPro" id="IPR024368">
    <property type="entry name" value="Ecl1/2/3"/>
</dbReference>
<evidence type="ECO:0000256" key="1">
    <source>
        <dbReference type="SAM" id="MobiDB-lite"/>
    </source>
</evidence>
<dbReference type="Pfam" id="PF12855">
    <property type="entry name" value="Ecl1"/>
    <property type="match status" value="1"/>
</dbReference>
<dbReference type="Proteomes" id="UP000298493">
    <property type="component" value="Unassembled WGS sequence"/>
</dbReference>
<sequence length="347" mass="38509">MATHHRNPSSGRKQTTSGRSSRPGLASKRNSSHSVVTKANGKNVKKHEEETDEDVMAASFLQYCATCEKQIAVPSNSILYCSEGCRRKDNAKVLTYHYGGDSPPKTPLQQFSFDDLPVRDIVPQRSPTVTHSKRFSYSSFSEDEGQYFEEDSHHGDVTQRYSDATYYLHQLHADDPHQSSTPRPRYNRSFTALSTISNAPSLSHSPTSSTAGMSYPYTPSSITQRPLPSRINPFSTSYKDTRSIDLVNPFALTSSRHPIPTTAPSSLHHHLRRDSAHRPRRDSAQYGNPSAGAQMSQGFAEGELMSYEKAGSPVKGNQKGVYGSLKQLFRFSEMQAPPQSASGHPRR</sequence>
<evidence type="ECO:0000313" key="2">
    <source>
        <dbReference type="EMBL" id="TID14571.1"/>
    </source>
</evidence>
<evidence type="ECO:0000313" key="3">
    <source>
        <dbReference type="Proteomes" id="UP000298493"/>
    </source>
</evidence>
<gene>
    <name evidence="2" type="ORF">E6O75_ATG08717</name>
</gene>
<feature type="region of interest" description="Disordered" evidence="1">
    <location>
        <begin position="1"/>
        <end position="51"/>
    </location>
</feature>